<organism evidence="2 3">
    <name type="scientific">Mycetohabitans rhizoxinica (strain DSM 19002 / CIP 109453 / HKI 454)</name>
    <name type="common">Paraburkholderia rhizoxinica</name>
    <dbReference type="NCBI Taxonomy" id="882378"/>
    <lineage>
        <taxon>Bacteria</taxon>
        <taxon>Pseudomonadati</taxon>
        <taxon>Pseudomonadota</taxon>
        <taxon>Betaproteobacteria</taxon>
        <taxon>Burkholderiales</taxon>
        <taxon>Burkholderiaceae</taxon>
        <taxon>Mycetohabitans</taxon>
    </lineage>
</organism>
<gene>
    <name evidence="2" type="ordered locus">RBRH_00683</name>
</gene>
<dbReference type="EMBL" id="FR687361">
    <property type="protein sequence ID" value="CBW77276.1"/>
    <property type="molecule type" value="Genomic_DNA"/>
</dbReference>
<dbReference type="Proteomes" id="UP000007437">
    <property type="component" value="Plasmid pBRH02"/>
</dbReference>
<sequence length="106" mass="11565">MPRKRLKKPVTVRPWARTVTGFDPSGSRRATVGSGLKGHCITYPSTSEDEACAPGVPACVGFVFRMRKTHDAAGRLGKRSAQRRYGAEASGMDARRDETRCARLDA</sequence>
<protein>
    <submittedName>
        <fullName evidence="2">Uncharacterized protein</fullName>
    </submittedName>
</protein>
<geneLocation type="plasmid" evidence="2 3">
    <name>pBRH02</name>
</geneLocation>
<reference evidence="2 3" key="2">
    <citation type="journal article" date="2011" name="J. Bacteriol.">
        <title>Complete genome sequence of Burkholderia rhizoxinica, an endosymbiont of Rhizopus microsporus.</title>
        <authorList>
            <person name="Lackner G."/>
            <person name="Moebius N."/>
            <person name="Partida-Martinez L."/>
            <person name="Hertweck C."/>
        </authorList>
    </citation>
    <scope>NUCLEOTIDE SEQUENCE [LARGE SCALE GENOMIC DNA]</scope>
    <source>
        <strain evidence="3">DSM 19002 / CIP 109453 / HKI 454</strain>
        <plasmid evidence="2 3">pBRH02</plasmid>
    </source>
</reference>
<reference key="1">
    <citation type="submission" date="2010-09" db="EMBL/GenBank/DDBJ databases">
        <title>Complete genome sequence of Burkholderia rhizoxinica, the endosymbiont of the phytopathogenic fungus Rhizopus microsporus.</title>
        <authorList>
            <person name="Lackner G."/>
            <person name="Moebius N."/>
            <person name="Partida-Martinez L.P."/>
            <person name="Hertweck C."/>
        </authorList>
    </citation>
    <scope>NUCLEOTIDE SEQUENCE</scope>
    <source>
        <strain>HKI 454</strain>
    </source>
</reference>
<evidence type="ECO:0000313" key="2">
    <source>
        <dbReference type="EMBL" id="CBW77276.1"/>
    </source>
</evidence>
<proteinExistence type="predicted"/>
<dbReference type="HOGENOM" id="CLU_2218148_0_0_4"/>
<dbReference type="AlphaFoldDB" id="E5AVX4"/>
<dbReference type="KEGG" id="brh:RBRH_00683"/>
<accession>E5AVX4</accession>
<keyword evidence="2" id="KW-0614">Plasmid</keyword>
<feature type="compositionally biased region" description="Basic and acidic residues" evidence="1">
    <location>
        <begin position="93"/>
        <end position="106"/>
    </location>
</feature>
<evidence type="ECO:0000256" key="1">
    <source>
        <dbReference type="SAM" id="MobiDB-lite"/>
    </source>
</evidence>
<evidence type="ECO:0000313" key="3">
    <source>
        <dbReference type="Proteomes" id="UP000007437"/>
    </source>
</evidence>
<name>E5AVX4_MYCRK</name>
<feature type="region of interest" description="Disordered" evidence="1">
    <location>
        <begin position="74"/>
        <end position="106"/>
    </location>
</feature>